<name>A0ABS8RR92_DATST</name>
<proteinExistence type="predicted"/>
<keyword evidence="1" id="KW-0472">Membrane</keyword>
<keyword evidence="1" id="KW-0812">Transmembrane</keyword>
<evidence type="ECO:0000313" key="3">
    <source>
        <dbReference type="Proteomes" id="UP000823775"/>
    </source>
</evidence>
<gene>
    <name evidence="2" type="ORF">HAX54_050067</name>
</gene>
<dbReference type="Proteomes" id="UP000823775">
    <property type="component" value="Unassembled WGS sequence"/>
</dbReference>
<keyword evidence="1" id="KW-1133">Transmembrane helix</keyword>
<protein>
    <submittedName>
        <fullName evidence="2">Uncharacterized protein</fullName>
    </submittedName>
</protein>
<dbReference type="EMBL" id="JACEIK010000087">
    <property type="protein sequence ID" value="MCD7449183.1"/>
    <property type="molecule type" value="Genomic_DNA"/>
</dbReference>
<reference evidence="2 3" key="1">
    <citation type="journal article" date="2021" name="BMC Genomics">
        <title>Datura genome reveals duplications of psychoactive alkaloid biosynthetic genes and high mutation rate following tissue culture.</title>
        <authorList>
            <person name="Rajewski A."/>
            <person name="Carter-House D."/>
            <person name="Stajich J."/>
            <person name="Litt A."/>
        </authorList>
    </citation>
    <scope>NUCLEOTIDE SEQUENCE [LARGE SCALE GENOMIC DNA]</scope>
    <source>
        <strain evidence="2">AR-01</strain>
    </source>
</reference>
<evidence type="ECO:0000256" key="1">
    <source>
        <dbReference type="SAM" id="Phobius"/>
    </source>
</evidence>
<keyword evidence="3" id="KW-1185">Reference proteome</keyword>
<comment type="caution">
    <text evidence="2">The sequence shown here is derived from an EMBL/GenBank/DDBJ whole genome shotgun (WGS) entry which is preliminary data.</text>
</comment>
<sequence length="161" mass="18633">LCPISSKDVWEILLNPVKAKLPLFIEVPIMRPIEKSFLYSKDDIKSESIFSSLTVKFSSSIVTFLRLTKGFFKLRVRPRLYFFLCGSFFFPFTYIYWVTLPPNARARGCGLRIGVRGPRLARELGTTIEEKTDMIRDGFRITCNLFVARDSHHGFKNRLLS</sequence>
<accession>A0ABS8RR92</accession>
<evidence type="ECO:0000313" key="2">
    <source>
        <dbReference type="EMBL" id="MCD7449183.1"/>
    </source>
</evidence>
<feature type="non-terminal residue" evidence="2">
    <location>
        <position position="1"/>
    </location>
</feature>
<organism evidence="2 3">
    <name type="scientific">Datura stramonium</name>
    <name type="common">Jimsonweed</name>
    <name type="synonym">Common thornapple</name>
    <dbReference type="NCBI Taxonomy" id="4076"/>
    <lineage>
        <taxon>Eukaryota</taxon>
        <taxon>Viridiplantae</taxon>
        <taxon>Streptophyta</taxon>
        <taxon>Embryophyta</taxon>
        <taxon>Tracheophyta</taxon>
        <taxon>Spermatophyta</taxon>
        <taxon>Magnoliopsida</taxon>
        <taxon>eudicotyledons</taxon>
        <taxon>Gunneridae</taxon>
        <taxon>Pentapetalae</taxon>
        <taxon>asterids</taxon>
        <taxon>lamiids</taxon>
        <taxon>Solanales</taxon>
        <taxon>Solanaceae</taxon>
        <taxon>Solanoideae</taxon>
        <taxon>Datureae</taxon>
        <taxon>Datura</taxon>
    </lineage>
</organism>
<feature type="transmembrane region" description="Helical" evidence="1">
    <location>
        <begin position="80"/>
        <end position="97"/>
    </location>
</feature>